<feature type="non-terminal residue" evidence="2">
    <location>
        <position position="131"/>
    </location>
</feature>
<comment type="caution">
    <text evidence="2">The sequence shown here is derived from an EMBL/GenBank/DDBJ whole genome shotgun (WGS) entry which is preliminary data.</text>
</comment>
<reference evidence="2 3" key="1">
    <citation type="submission" date="2018-01" db="EMBL/GenBank/DDBJ databases">
        <title>Draft genome sequence of Nonomuraea sp. KC333.</title>
        <authorList>
            <person name="Sahin N."/>
            <person name="Saygin H."/>
            <person name="Ay H."/>
        </authorList>
    </citation>
    <scope>NUCLEOTIDE SEQUENCE [LARGE SCALE GENOMIC DNA]</scope>
    <source>
        <strain evidence="2 3">KC333</strain>
    </source>
</reference>
<proteinExistence type="predicted"/>
<keyword evidence="3" id="KW-1185">Reference proteome</keyword>
<evidence type="ECO:0000313" key="2">
    <source>
        <dbReference type="EMBL" id="PZF99225.1"/>
    </source>
</evidence>
<feature type="compositionally biased region" description="Low complexity" evidence="1">
    <location>
        <begin position="84"/>
        <end position="104"/>
    </location>
</feature>
<dbReference type="Proteomes" id="UP000249304">
    <property type="component" value="Unassembled WGS sequence"/>
</dbReference>
<protein>
    <submittedName>
        <fullName evidence="2">Uncharacterized protein</fullName>
    </submittedName>
</protein>
<feature type="compositionally biased region" description="Polar residues" evidence="1">
    <location>
        <begin position="121"/>
        <end position="131"/>
    </location>
</feature>
<sequence>MSASGTGPVRLRVTYTRRDGDAGVARTLREETRTLRGSTAYTAEVAHDPGDVACGERAYLGLVVMTEPAAGNGPQVSEVAVHGPACTAAPTPSHSTASTPDATPTPSPYLTGTPTAPPASSRHSSPTSDPP</sequence>
<feature type="region of interest" description="Disordered" evidence="1">
    <location>
        <begin position="82"/>
        <end position="131"/>
    </location>
</feature>
<name>A0A2W2CIJ4_9ACTN</name>
<evidence type="ECO:0000313" key="3">
    <source>
        <dbReference type="Proteomes" id="UP000249304"/>
    </source>
</evidence>
<gene>
    <name evidence="2" type="ORF">C1J01_48470</name>
</gene>
<organism evidence="2 3">
    <name type="scientific">Nonomuraea aridisoli</name>
    <dbReference type="NCBI Taxonomy" id="2070368"/>
    <lineage>
        <taxon>Bacteria</taxon>
        <taxon>Bacillati</taxon>
        <taxon>Actinomycetota</taxon>
        <taxon>Actinomycetes</taxon>
        <taxon>Streptosporangiales</taxon>
        <taxon>Streptosporangiaceae</taxon>
        <taxon>Nonomuraea</taxon>
    </lineage>
</organism>
<dbReference type="EMBL" id="POUD01000650">
    <property type="protein sequence ID" value="PZF99225.1"/>
    <property type="molecule type" value="Genomic_DNA"/>
</dbReference>
<accession>A0A2W2CIJ4</accession>
<evidence type="ECO:0000256" key="1">
    <source>
        <dbReference type="SAM" id="MobiDB-lite"/>
    </source>
</evidence>
<dbReference type="AlphaFoldDB" id="A0A2W2CIJ4"/>